<feature type="domain" description="GP-PDE" evidence="1">
    <location>
        <begin position="4"/>
        <end position="140"/>
    </location>
</feature>
<evidence type="ECO:0000259" key="1">
    <source>
        <dbReference type="PROSITE" id="PS51704"/>
    </source>
</evidence>
<comment type="caution">
    <text evidence="2">The sequence shown here is derived from an EMBL/GenBank/DDBJ whole genome shotgun (WGS) entry which is preliminary data.</text>
</comment>
<organism evidence="2 3">
    <name type="scientific">Viridibacillus soli</name>
    <dbReference type="NCBI Taxonomy" id="2798301"/>
    <lineage>
        <taxon>Bacteria</taxon>
        <taxon>Bacillati</taxon>
        <taxon>Bacillota</taxon>
        <taxon>Bacilli</taxon>
        <taxon>Bacillales</taxon>
        <taxon>Caryophanaceae</taxon>
        <taxon>Viridibacillus</taxon>
    </lineage>
</organism>
<dbReference type="PROSITE" id="PS51704">
    <property type="entry name" value="GP_PDE"/>
    <property type="match status" value="1"/>
</dbReference>
<dbReference type="Proteomes" id="UP000618943">
    <property type="component" value="Unassembled WGS sequence"/>
</dbReference>
<reference evidence="2 3" key="1">
    <citation type="submission" date="2020-12" db="EMBL/GenBank/DDBJ databases">
        <title>YIM B01967 draft genome.</title>
        <authorList>
            <person name="Yan X."/>
        </authorList>
    </citation>
    <scope>NUCLEOTIDE SEQUENCE [LARGE SCALE GENOMIC DNA]</scope>
    <source>
        <strain evidence="2 3">YIM B01967</strain>
    </source>
</reference>
<dbReference type="RefSeq" id="WP_200748059.1">
    <property type="nucleotide sequence ID" value="NZ_JAEOAH010000004.1"/>
</dbReference>
<dbReference type="EMBL" id="JAEOAH010000004">
    <property type="protein sequence ID" value="MBK3494065.1"/>
    <property type="molecule type" value="Genomic_DNA"/>
</dbReference>
<evidence type="ECO:0000313" key="3">
    <source>
        <dbReference type="Proteomes" id="UP000618943"/>
    </source>
</evidence>
<dbReference type="PANTHER" id="PTHR46211">
    <property type="entry name" value="GLYCEROPHOSPHORYL DIESTER PHOSPHODIESTERASE"/>
    <property type="match status" value="1"/>
</dbReference>
<keyword evidence="3" id="KW-1185">Reference proteome</keyword>
<name>A0ABS1H3R2_9BACL</name>
<dbReference type="Pfam" id="PF03009">
    <property type="entry name" value="GDPD"/>
    <property type="match status" value="1"/>
</dbReference>
<sequence>MLRPLVFAHRGASAFEMENTLKAFIKAIELDADGIELDLQITKDDVPVVTHDLNLRRVTGRRKIVTEVTLKEIKQLRVGKNCFRRCKGQEILTLDELLEWAKDNPIPMNIEFKESFIDNPYVLEKVIKKCAHLPNVHFST</sequence>
<dbReference type="Gene3D" id="3.20.20.190">
    <property type="entry name" value="Phosphatidylinositol (PI) phosphodiesterase"/>
    <property type="match status" value="1"/>
</dbReference>
<evidence type="ECO:0000313" key="2">
    <source>
        <dbReference type="EMBL" id="MBK3494065.1"/>
    </source>
</evidence>
<dbReference type="InterPro" id="IPR030395">
    <property type="entry name" value="GP_PDE_dom"/>
</dbReference>
<dbReference type="SUPFAM" id="SSF51695">
    <property type="entry name" value="PLC-like phosphodiesterases"/>
    <property type="match status" value="1"/>
</dbReference>
<proteinExistence type="predicted"/>
<protein>
    <recommendedName>
        <fullName evidence="1">GP-PDE domain-containing protein</fullName>
    </recommendedName>
</protein>
<accession>A0ABS1H3R2</accession>
<dbReference type="PANTHER" id="PTHR46211:SF1">
    <property type="entry name" value="GLYCEROPHOSPHODIESTER PHOSPHODIESTERASE, CYTOPLASMIC"/>
    <property type="match status" value="1"/>
</dbReference>
<gene>
    <name evidence="2" type="ORF">JFL43_04165</name>
</gene>
<dbReference type="InterPro" id="IPR017946">
    <property type="entry name" value="PLC-like_Pdiesterase_TIM-brl"/>
</dbReference>